<dbReference type="EMBL" id="MPUH01000351">
    <property type="protein sequence ID" value="OMJ82156.1"/>
    <property type="molecule type" value="Genomic_DNA"/>
</dbReference>
<dbReference type="AlphaFoldDB" id="A0A1R2BZF2"/>
<evidence type="ECO:0000313" key="1">
    <source>
        <dbReference type="EMBL" id="OMJ82156.1"/>
    </source>
</evidence>
<evidence type="ECO:0008006" key="3">
    <source>
        <dbReference type="Google" id="ProtNLM"/>
    </source>
</evidence>
<gene>
    <name evidence="1" type="ORF">SteCoe_17233</name>
</gene>
<evidence type="ECO:0000313" key="2">
    <source>
        <dbReference type="Proteomes" id="UP000187209"/>
    </source>
</evidence>
<keyword evidence="2" id="KW-1185">Reference proteome</keyword>
<name>A0A1R2BZF2_9CILI</name>
<accession>A0A1R2BZF2</accession>
<comment type="caution">
    <text evidence="1">The sequence shown here is derived from an EMBL/GenBank/DDBJ whole genome shotgun (WGS) entry which is preliminary data.</text>
</comment>
<dbReference type="Proteomes" id="UP000187209">
    <property type="component" value="Unassembled WGS sequence"/>
</dbReference>
<sequence length="275" mass="31529">MSNLVDINRGQFQKIFDAHQQKDSLAYTDCFKICTSVKILPDLLTSQEIRKIFLSLSCNENGVERMNFFQFESFMKIIAKQAFSHCKNTTNYYGLLITHIKDNSEKRYGTVFEIQIPKNQSSCKPSYIRSNITKSITPKNKIQSSFFNPPSKKSFNKTLTNKKPSIPRAHGLYTLLSPKLKTLKSCITKMKSSALTDRKDGYISTCSTSPSPNKSNIVFRISKVFNDFQASFIKVDTSKILGKKILEKIFSRGKEAENNFLLKKMAFRVWTLYVL</sequence>
<proteinExistence type="predicted"/>
<reference evidence="1 2" key="1">
    <citation type="submission" date="2016-11" db="EMBL/GenBank/DDBJ databases">
        <title>The macronuclear genome of Stentor coeruleus: a giant cell with tiny introns.</title>
        <authorList>
            <person name="Slabodnick M."/>
            <person name="Ruby J.G."/>
            <person name="Reiff S.B."/>
            <person name="Swart E.C."/>
            <person name="Gosai S."/>
            <person name="Prabakaran S."/>
            <person name="Witkowska E."/>
            <person name="Larue G.E."/>
            <person name="Fisher S."/>
            <person name="Freeman R.M."/>
            <person name="Gunawardena J."/>
            <person name="Chu W."/>
            <person name="Stover N.A."/>
            <person name="Gregory B.D."/>
            <person name="Nowacki M."/>
            <person name="Derisi J."/>
            <person name="Roy S.W."/>
            <person name="Marshall W.F."/>
            <person name="Sood P."/>
        </authorList>
    </citation>
    <scope>NUCLEOTIDE SEQUENCE [LARGE SCALE GENOMIC DNA]</scope>
    <source>
        <strain evidence="1">WM001</strain>
    </source>
</reference>
<organism evidence="1 2">
    <name type="scientific">Stentor coeruleus</name>
    <dbReference type="NCBI Taxonomy" id="5963"/>
    <lineage>
        <taxon>Eukaryota</taxon>
        <taxon>Sar</taxon>
        <taxon>Alveolata</taxon>
        <taxon>Ciliophora</taxon>
        <taxon>Postciliodesmatophora</taxon>
        <taxon>Heterotrichea</taxon>
        <taxon>Heterotrichida</taxon>
        <taxon>Stentoridae</taxon>
        <taxon>Stentor</taxon>
    </lineage>
</organism>
<protein>
    <recommendedName>
        <fullName evidence="3">EF-hand domain-containing protein</fullName>
    </recommendedName>
</protein>